<gene>
    <name evidence="2" type="ORF">THAOC_04275</name>
</gene>
<evidence type="ECO:0000313" key="3">
    <source>
        <dbReference type="Proteomes" id="UP000266841"/>
    </source>
</evidence>
<dbReference type="Proteomes" id="UP000266841">
    <property type="component" value="Unassembled WGS sequence"/>
</dbReference>
<name>K0T5M2_THAOC</name>
<dbReference type="Gene3D" id="3.40.50.150">
    <property type="entry name" value="Vaccinia Virus protein VP39"/>
    <property type="match status" value="1"/>
</dbReference>
<feature type="compositionally biased region" description="Polar residues" evidence="1">
    <location>
        <begin position="75"/>
        <end position="84"/>
    </location>
</feature>
<evidence type="ECO:0000256" key="1">
    <source>
        <dbReference type="SAM" id="MobiDB-lite"/>
    </source>
</evidence>
<reference evidence="2 3" key="1">
    <citation type="journal article" date="2012" name="Genome Biol.">
        <title>Genome and low-iron response of an oceanic diatom adapted to chronic iron limitation.</title>
        <authorList>
            <person name="Lommer M."/>
            <person name="Specht M."/>
            <person name="Roy A.S."/>
            <person name="Kraemer L."/>
            <person name="Andreson R."/>
            <person name="Gutowska M.A."/>
            <person name="Wolf J."/>
            <person name="Bergner S.V."/>
            <person name="Schilhabel M.B."/>
            <person name="Klostermeier U.C."/>
            <person name="Beiko R.G."/>
            <person name="Rosenstiel P."/>
            <person name="Hippler M."/>
            <person name="Laroche J."/>
        </authorList>
    </citation>
    <scope>NUCLEOTIDE SEQUENCE [LARGE SCALE GENOMIC DNA]</scope>
    <source>
        <strain evidence="2 3">CCMP1005</strain>
    </source>
</reference>
<sequence length="338" mass="38282">MCNGLHRDRLALPAPSCLNYSLTVKGDIYWQDFLENGTGTEAATGRGINFQRNQKTVELVDWAAGLATERRRQKMPSTGNATSTRRCESVPTENTNPMMWPEEFEFITKLMSNLKPTTYLEWGCGTSTSFYPLLSSGQVIAIDGYPPWCEKVASEPRVKCMVDEGRLKFYCPEIVGADGVTKLALQNVGKLPAGTPNEDIEAAMRIYVDTSFTRAVAETKIKMLDVALVDGRFRLQCALRLLPHLGPDSILLLHDFWVRLKAYKIVLEYYYVVGYARSVVALKKKEGMFDSEDMEKTIYEKYMKREYLFWYDIPEKRPNGVVKDRSIANADVDKNGST</sequence>
<proteinExistence type="predicted"/>
<keyword evidence="3" id="KW-1185">Reference proteome</keyword>
<accession>K0T5M2</accession>
<organism evidence="2 3">
    <name type="scientific">Thalassiosira oceanica</name>
    <name type="common">Marine diatom</name>
    <dbReference type="NCBI Taxonomy" id="159749"/>
    <lineage>
        <taxon>Eukaryota</taxon>
        <taxon>Sar</taxon>
        <taxon>Stramenopiles</taxon>
        <taxon>Ochrophyta</taxon>
        <taxon>Bacillariophyta</taxon>
        <taxon>Coscinodiscophyceae</taxon>
        <taxon>Thalassiosirophycidae</taxon>
        <taxon>Thalassiosirales</taxon>
        <taxon>Thalassiosiraceae</taxon>
        <taxon>Thalassiosira</taxon>
    </lineage>
</organism>
<dbReference type="AlphaFoldDB" id="K0T5M2"/>
<protein>
    <recommendedName>
        <fullName evidence="4">Methyltransferase domain-containing protein</fullName>
    </recommendedName>
</protein>
<evidence type="ECO:0008006" key="4">
    <source>
        <dbReference type="Google" id="ProtNLM"/>
    </source>
</evidence>
<dbReference type="OMA" id="YLEWGCG"/>
<comment type="caution">
    <text evidence="2">The sequence shown here is derived from an EMBL/GenBank/DDBJ whole genome shotgun (WGS) entry which is preliminary data.</text>
</comment>
<dbReference type="OrthoDB" id="205035at2759"/>
<dbReference type="InterPro" id="IPR029063">
    <property type="entry name" value="SAM-dependent_MTases_sf"/>
</dbReference>
<dbReference type="SUPFAM" id="SSF53335">
    <property type="entry name" value="S-adenosyl-L-methionine-dependent methyltransferases"/>
    <property type="match status" value="1"/>
</dbReference>
<evidence type="ECO:0000313" key="2">
    <source>
        <dbReference type="EMBL" id="EJK74073.1"/>
    </source>
</evidence>
<feature type="region of interest" description="Disordered" evidence="1">
    <location>
        <begin position="71"/>
        <end position="94"/>
    </location>
</feature>
<dbReference type="eggNOG" id="ENOG502SFNP">
    <property type="taxonomic scope" value="Eukaryota"/>
</dbReference>
<dbReference type="EMBL" id="AGNL01003981">
    <property type="protein sequence ID" value="EJK74073.1"/>
    <property type="molecule type" value="Genomic_DNA"/>
</dbReference>